<comment type="subcellular location">
    <subcellularLocation>
        <location evidence="1">Membrane</location>
        <topology evidence="1">Multi-pass membrane protein</topology>
    </subcellularLocation>
</comment>
<dbReference type="KEGG" id="mhaz:BHR79_05275"/>
<accession>A0A1L3Q257</accession>
<reference evidence="8 10" key="2">
    <citation type="submission" date="2016-10" db="EMBL/GenBank/DDBJ databases">
        <authorList>
            <person name="de Groot N.N."/>
        </authorList>
    </citation>
    <scope>NUCLEOTIDE SEQUENCE [LARGE SCALE GENOMIC DNA]</scope>
    <source>
        <strain evidence="8 10">Z-7982</strain>
    </source>
</reference>
<dbReference type="Proteomes" id="UP000267921">
    <property type="component" value="Unassembled WGS sequence"/>
</dbReference>
<dbReference type="GO" id="GO:0016020">
    <property type="term" value="C:membrane"/>
    <property type="evidence" value="ECO:0007669"/>
    <property type="project" value="UniProtKB-SubCell"/>
</dbReference>
<reference evidence="7 11" key="3">
    <citation type="submission" date="2018-10" db="EMBL/GenBank/DDBJ databases">
        <title>Cultivation of a novel Methanohalophilus strain from Kebrit Deep of the Red Sea and a genomic comparison of members of the genus Methanohalophilus.</title>
        <authorList>
            <person name="Guan Y."/>
            <person name="Ngugi D.K."/>
            <person name="Stingl U."/>
        </authorList>
    </citation>
    <scope>NUCLEOTIDE SEQUENCE [LARGE SCALE GENOMIC DNA]</scope>
    <source>
        <strain evidence="7 11">DSM 3094</strain>
    </source>
</reference>
<dbReference type="GeneID" id="30583154"/>
<dbReference type="Proteomes" id="UP000198669">
    <property type="component" value="Unassembled WGS sequence"/>
</dbReference>
<keyword evidence="4 5" id="KW-0472">Membrane</keyword>
<evidence type="ECO:0000313" key="7">
    <source>
        <dbReference type="EMBL" id="RNI09985.1"/>
    </source>
</evidence>
<proteinExistence type="predicted"/>
<protein>
    <submittedName>
        <fullName evidence="8">Uncharacterized membrane protein</fullName>
    </submittedName>
</protein>
<evidence type="ECO:0000313" key="11">
    <source>
        <dbReference type="Proteomes" id="UP000267921"/>
    </source>
</evidence>
<keyword evidence="2 5" id="KW-0812">Transmembrane</keyword>
<feature type="transmembrane region" description="Helical" evidence="5">
    <location>
        <begin position="72"/>
        <end position="93"/>
    </location>
</feature>
<evidence type="ECO:0000256" key="4">
    <source>
        <dbReference type="ARBA" id="ARBA00023136"/>
    </source>
</evidence>
<sequence>MSRLGYSTVTGLDENVEAVLCYVGFWITGLIFLLIERENRFVQFHALQSILTFLPLSVGIYLIGWIPYVGWILADFAGFFSLFLTLVLVIMAWRGAKFRLPFSGKIAYEKIYR</sequence>
<dbReference type="EMBL" id="FNMU01000004">
    <property type="protein sequence ID" value="SDW65000.1"/>
    <property type="molecule type" value="Genomic_DNA"/>
</dbReference>
<dbReference type="STRING" id="2177.BHR79_05275"/>
<dbReference type="Pfam" id="PF09685">
    <property type="entry name" value="MamF_MmsF"/>
    <property type="match status" value="1"/>
</dbReference>
<dbReference type="Proteomes" id="UP000186879">
    <property type="component" value="Chromosome"/>
</dbReference>
<dbReference type="OrthoDB" id="329551at2157"/>
<dbReference type="PANTHER" id="PTHR36460:SF1">
    <property type="entry name" value="UPF0132 DOMAIN PROTEIN (AFU_ORTHOLOGUE AFUA_3G10255)"/>
    <property type="match status" value="1"/>
</dbReference>
<evidence type="ECO:0000313" key="9">
    <source>
        <dbReference type="Proteomes" id="UP000186879"/>
    </source>
</evidence>
<keyword evidence="3 5" id="KW-1133">Transmembrane helix</keyword>
<dbReference type="EMBL" id="CP017921">
    <property type="protein sequence ID" value="APH38958.1"/>
    <property type="molecule type" value="Genomic_DNA"/>
</dbReference>
<feature type="transmembrane region" description="Helical" evidence="5">
    <location>
        <begin position="16"/>
        <end position="35"/>
    </location>
</feature>
<dbReference type="RefSeq" id="WP_072561396.1">
    <property type="nucleotide sequence ID" value="NZ_CP017921.1"/>
</dbReference>
<evidence type="ECO:0000313" key="10">
    <source>
        <dbReference type="Proteomes" id="UP000198669"/>
    </source>
</evidence>
<keyword evidence="9" id="KW-1185">Reference proteome</keyword>
<evidence type="ECO:0000313" key="6">
    <source>
        <dbReference type="EMBL" id="APH38958.1"/>
    </source>
</evidence>
<dbReference type="PANTHER" id="PTHR36460">
    <property type="entry name" value="UPF0132 DOMAIN PROTEIN (AFU_ORTHOLOGUE AFUA_3G10255)"/>
    <property type="match status" value="1"/>
</dbReference>
<evidence type="ECO:0000256" key="1">
    <source>
        <dbReference type="ARBA" id="ARBA00004141"/>
    </source>
</evidence>
<organism evidence="6 9">
    <name type="scientific">Methanohalophilus halophilus</name>
    <dbReference type="NCBI Taxonomy" id="2177"/>
    <lineage>
        <taxon>Archaea</taxon>
        <taxon>Methanobacteriati</taxon>
        <taxon>Methanobacteriota</taxon>
        <taxon>Stenosarchaea group</taxon>
        <taxon>Methanomicrobia</taxon>
        <taxon>Methanosarcinales</taxon>
        <taxon>Methanosarcinaceae</taxon>
        <taxon>Methanohalophilus</taxon>
    </lineage>
</organism>
<dbReference type="AlphaFoldDB" id="A0A1L3Q257"/>
<evidence type="ECO:0000256" key="5">
    <source>
        <dbReference type="SAM" id="Phobius"/>
    </source>
</evidence>
<evidence type="ECO:0000313" key="8">
    <source>
        <dbReference type="EMBL" id="SDW65000.1"/>
    </source>
</evidence>
<feature type="transmembrane region" description="Helical" evidence="5">
    <location>
        <begin position="47"/>
        <end position="66"/>
    </location>
</feature>
<gene>
    <name evidence="6" type="ORF">BHR79_05275</name>
    <name evidence="7" type="ORF">EFE40_04970</name>
    <name evidence="8" type="ORF">SAMN04515625_1316</name>
</gene>
<evidence type="ECO:0000256" key="2">
    <source>
        <dbReference type="ARBA" id="ARBA00022692"/>
    </source>
</evidence>
<reference evidence="6 9" key="1">
    <citation type="submission" date="2016-10" db="EMBL/GenBank/DDBJ databases">
        <title>Methanohalophilus halophilus.</title>
        <authorList>
            <person name="L'haridon S."/>
        </authorList>
    </citation>
    <scope>NUCLEOTIDE SEQUENCE [LARGE SCALE GENOMIC DNA]</scope>
    <source>
        <strain evidence="6 9">Z-7982</strain>
    </source>
</reference>
<evidence type="ECO:0000256" key="3">
    <source>
        <dbReference type="ARBA" id="ARBA00022989"/>
    </source>
</evidence>
<dbReference type="EMBL" id="RJJG01000003">
    <property type="protein sequence ID" value="RNI09985.1"/>
    <property type="molecule type" value="Genomic_DNA"/>
</dbReference>
<dbReference type="InterPro" id="IPR019109">
    <property type="entry name" value="MamF_MmsF"/>
</dbReference>
<name>A0A1L3Q257_9EURY</name>